<dbReference type="InterPro" id="IPR021530">
    <property type="entry name" value="AllH-like"/>
</dbReference>
<dbReference type="Pfam" id="PF11392">
    <property type="entry name" value="AllH"/>
    <property type="match status" value="1"/>
</dbReference>
<comment type="caution">
    <text evidence="1">The sequence shown here is derived from an EMBL/GenBank/DDBJ whole genome shotgun (WGS) entry which is preliminary data.</text>
</comment>
<evidence type="ECO:0000313" key="2">
    <source>
        <dbReference type="Proteomes" id="UP000664761"/>
    </source>
</evidence>
<keyword evidence="2" id="KW-1185">Reference proteome</keyword>
<organism evidence="1 2">
    <name type="scientific">Sneathiella sedimenti</name>
    <dbReference type="NCBI Taxonomy" id="2816034"/>
    <lineage>
        <taxon>Bacteria</taxon>
        <taxon>Pseudomonadati</taxon>
        <taxon>Pseudomonadota</taxon>
        <taxon>Alphaproteobacteria</taxon>
        <taxon>Sneathiellales</taxon>
        <taxon>Sneathiellaceae</taxon>
        <taxon>Sneathiella</taxon>
    </lineage>
</organism>
<sequence length="291" mass="31770">MIIRAGIGFEGNWQGEIHSTYAEAVNVCVRDSDEETLKTLIAGEENIGERCLALEKRSARHLFARLKPGMMVRCDQLGLHFPKTGISSLRLTESQKDSWSSPPPPESILINDLSCKFVRDALQKEKTNLNALPLRIAAQTRFDAFVEDLHSHNKPDDKLLAGVIGAGPGLTPSGDDMLVGLCCALHGLKSSLLESLAVALRPHLGNTTLVSRLLLKDALRGSFHNPLIQLRNVLMHDAEPAKVCAIFHQATSIGASSGCDGAWGLLNGLLVFHQPHPSSMFRLEDTNNCYH</sequence>
<dbReference type="RefSeq" id="WP_207045141.1">
    <property type="nucleotide sequence ID" value="NZ_JAFLNC010000003.1"/>
</dbReference>
<dbReference type="Proteomes" id="UP000664761">
    <property type="component" value="Unassembled WGS sequence"/>
</dbReference>
<accession>A0ABS3F6G8</accession>
<protein>
    <submittedName>
        <fullName evidence="1">DUF2877 domain-containing protein</fullName>
    </submittedName>
</protein>
<evidence type="ECO:0000313" key="1">
    <source>
        <dbReference type="EMBL" id="MBO0333969.1"/>
    </source>
</evidence>
<dbReference type="EMBL" id="JAFLNC010000003">
    <property type="protein sequence ID" value="MBO0333969.1"/>
    <property type="molecule type" value="Genomic_DNA"/>
</dbReference>
<name>A0ABS3F6G8_9PROT</name>
<proteinExistence type="predicted"/>
<reference evidence="1 2" key="1">
    <citation type="submission" date="2021-03" db="EMBL/GenBank/DDBJ databases">
        <title>Sneathiella sp. CAU 1612 isolated from Kang Won-do.</title>
        <authorList>
            <person name="Kim W."/>
        </authorList>
    </citation>
    <scope>NUCLEOTIDE SEQUENCE [LARGE SCALE GENOMIC DNA]</scope>
    <source>
        <strain evidence="1 2">CAU 1612</strain>
    </source>
</reference>
<gene>
    <name evidence="1" type="ORF">J0X12_10100</name>
</gene>